<feature type="region of interest" description="Disordered" evidence="1">
    <location>
        <begin position="91"/>
        <end position="111"/>
    </location>
</feature>
<reference evidence="2 3" key="1">
    <citation type="submission" date="2021-01" db="EMBL/GenBank/DDBJ databases">
        <title>Whole genome shotgun sequence of Planotetraspora phitsanulokensis NBRC 104273.</title>
        <authorList>
            <person name="Komaki H."/>
            <person name="Tamura T."/>
        </authorList>
    </citation>
    <scope>NUCLEOTIDE SEQUENCE [LARGE SCALE GENOMIC DNA]</scope>
    <source>
        <strain evidence="2 3">NBRC 104273</strain>
    </source>
</reference>
<proteinExistence type="predicted"/>
<feature type="compositionally biased region" description="Pro residues" evidence="1">
    <location>
        <begin position="102"/>
        <end position="111"/>
    </location>
</feature>
<gene>
    <name evidence="2" type="ORF">Pph01_32000</name>
</gene>
<evidence type="ECO:0000313" key="3">
    <source>
        <dbReference type="Proteomes" id="UP000622547"/>
    </source>
</evidence>
<evidence type="ECO:0000256" key="1">
    <source>
        <dbReference type="SAM" id="MobiDB-lite"/>
    </source>
</evidence>
<name>A0A8J3XE84_9ACTN</name>
<sequence>MVTETVYRKRIRPVLMQGASTMDDLFSRNGLGSHGRHHVAVNIFRRRQRGVRFHGDCPACGHDWREHPEGAFNEGDASTCGECLYEIEHGEPGAPSQACRLPAPPPATSDL</sequence>
<dbReference type="EMBL" id="BOOP01000013">
    <property type="protein sequence ID" value="GII38197.1"/>
    <property type="molecule type" value="Genomic_DNA"/>
</dbReference>
<dbReference type="AlphaFoldDB" id="A0A8J3XE84"/>
<dbReference type="Proteomes" id="UP000622547">
    <property type="component" value="Unassembled WGS sequence"/>
</dbReference>
<evidence type="ECO:0000313" key="2">
    <source>
        <dbReference type="EMBL" id="GII38197.1"/>
    </source>
</evidence>
<accession>A0A8J3XE84</accession>
<protein>
    <submittedName>
        <fullName evidence="2">Uncharacterized protein</fullName>
    </submittedName>
</protein>
<comment type="caution">
    <text evidence="2">The sequence shown here is derived from an EMBL/GenBank/DDBJ whole genome shotgun (WGS) entry which is preliminary data.</text>
</comment>
<organism evidence="2 3">
    <name type="scientific">Planotetraspora phitsanulokensis</name>
    <dbReference type="NCBI Taxonomy" id="575192"/>
    <lineage>
        <taxon>Bacteria</taxon>
        <taxon>Bacillati</taxon>
        <taxon>Actinomycetota</taxon>
        <taxon>Actinomycetes</taxon>
        <taxon>Streptosporangiales</taxon>
        <taxon>Streptosporangiaceae</taxon>
        <taxon>Planotetraspora</taxon>
    </lineage>
</organism>
<keyword evidence="3" id="KW-1185">Reference proteome</keyword>